<proteinExistence type="predicted"/>
<dbReference type="PANTHER" id="PTHR47260">
    <property type="entry name" value="UPF0644 PROTEIN PB2B4.06"/>
    <property type="match status" value="1"/>
</dbReference>
<dbReference type="EMBL" id="KI911141">
    <property type="protein sequence ID" value="ETS04729.1"/>
    <property type="molecule type" value="Genomic_DNA"/>
</dbReference>
<dbReference type="SUPFAM" id="SSF54637">
    <property type="entry name" value="Thioesterase/thiol ester dehydrase-isomerase"/>
    <property type="match status" value="1"/>
</dbReference>
<sequence>MPQPHEASSSSLSLTPLNRVLSPPLGLIPPNTPPRLYSSCVSHFLSIPWCACLIQTPNTVPFIPQCFNPKSPAHDQLVGATLAGPRGLQHMLCFFHTEDEAHLQDADRPIMHVSSLFALGEGLSGYEGVLHGGMIMTMVDEAMGVLHEINLALGKTGEIFGAASVTAGLEIKFLKPGPINQTVLANAWVDGVEGRKTRIKCELRDGNGIELAQCSSTWVSVRARM</sequence>
<dbReference type="KEGG" id="trr:M419DRAFT_72621"/>
<dbReference type="OrthoDB" id="506431at2759"/>
<dbReference type="InterPro" id="IPR052061">
    <property type="entry name" value="PTE-AB_protein"/>
</dbReference>
<dbReference type="Gene3D" id="3.10.129.10">
    <property type="entry name" value="Hotdog Thioesterase"/>
    <property type="match status" value="1"/>
</dbReference>
<evidence type="ECO:0000313" key="3">
    <source>
        <dbReference type="Proteomes" id="UP000024376"/>
    </source>
</evidence>
<accession>A0A024SGS5</accession>
<dbReference type="PANTHER" id="PTHR47260:SF6">
    <property type="entry name" value="THIOESTERASE DOMAIN-CONTAINING PROTEIN"/>
    <property type="match status" value="1"/>
</dbReference>
<dbReference type="HOGENOM" id="CLU_052827_4_1_1"/>
<dbReference type="CDD" id="cd03443">
    <property type="entry name" value="PaaI_thioesterase"/>
    <property type="match status" value="1"/>
</dbReference>
<evidence type="ECO:0000313" key="2">
    <source>
        <dbReference type="EMBL" id="ETS04729.1"/>
    </source>
</evidence>
<gene>
    <name evidence="2" type="ORF">M419DRAFT_72621</name>
</gene>
<organism evidence="2 3">
    <name type="scientific">Hypocrea jecorina (strain ATCC 56765 / BCRC 32924 / NRRL 11460 / Rut C-30)</name>
    <name type="common">Trichoderma reesei</name>
    <dbReference type="NCBI Taxonomy" id="1344414"/>
    <lineage>
        <taxon>Eukaryota</taxon>
        <taxon>Fungi</taxon>
        <taxon>Dikarya</taxon>
        <taxon>Ascomycota</taxon>
        <taxon>Pezizomycotina</taxon>
        <taxon>Sordariomycetes</taxon>
        <taxon>Hypocreomycetidae</taxon>
        <taxon>Hypocreales</taxon>
        <taxon>Hypocreaceae</taxon>
        <taxon>Trichoderma</taxon>
    </lineage>
</organism>
<reference evidence="3" key="1">
    <citation type="journal article" date="2013" name="Ind. Biotechnol.">
        <title>Comparative genomics analysis of Trichoderma reesei strains.</title>
        <authorList>
            <person name="Koike H."/>
            <person name="Aerts A."/>
            <person name="LaButti K."/>
            <person name="Grigoriev I.V."/>
            <person name="Baker S.E."/>
        </authorList>
    </citation>
    <scope>NUCLEOTIDE SEQUENCE [LARGE SCALE GENOMIC DNA]</scope>
    <source>
        <strain evidence="3">ATCC 56765 / BCRC 32924 / NRRL 11460 / Rut C-30</strain>
    </source>
</reference>
<feature type="domain" description="Thioesterase" evidence="1">
    <location>
        <begin position="128"/>
        <end position="210"/>
    </location>
</feature>
<evidence type="ECO:0000259" key="1">
    <source>
        <dbReference type="Pfam" id="PF03061"/>
    </source>
</evidence>
<dbReference type="InterPro" id="IPR029069">
    <property type="entry name" value="HotDog_dom_sf"/>
</dbReference>
<dbReference type="Proteomes" id="UP000024376">
    <property type="component" value="Unassembled WGS sequence"/>
</dbReference>
<dbReference type="Pfam" id="PF03061">
    <property type="entry name" value="4HBT"/>
    <property type="match status" value="1"/>
</dbReference>
<name>A0A024SGS5_HYPJR</name>
<dbReference type="InterPro" id="IPR006683">
    <property type="entry name" value="Thioestr_dom"/>
</dbReference>
<dbReference type="AlphaFoldDB" id="A0A024SGS5"/>
<protein>
    <submittedName>
        <fullName evidence="2">Thioesterase family protein</fullName>
    </submittedName>
</protein>